<dbReference type="SMART" id="SM00388">
    <property type="entry name" value="HisKA"/>
    <property type="match status" value="1"/>
</dbReference>
<name>A0A1R0ZGJ6_9BACL</name>
<protein>
    <recommendedName>
        <fullName evidence="3">histidine kinase</fullName>
        <ecNumber evidence="3">2.7.13.3</ecNumber>
    </recommendedName>
</protein>
<dbReference type="CDD" id="cd00082">
    <property type="entry name" value="HisKA"/>
    <property type="match status" value="1"/>
</dbReference>
<evidence type="ECO:0000256" key="3">
    <source>
        <dbReference type="ARBA" id="ARBA00012438"/>
    </source>
</evidence>
<keyword evidence="12" id="KW-0902">Two-component regulatory system</keyword>
<feature type="domain" description="HAMP" evidence="17">
    <location>
        <begin position="185"/>
        <end position="237"/>
    </location>
</feature>
<dbReference type="InterPro" id="IPR050398">
    <property type="entry name" value="HssS/ArlS-like"/>
</dbReference>
<dbReference type="PROSITE" id="PS50885">
    <property type="entry name" value="HAMP"/>
    <property type="match status" value="1"/>
</dbReference>
<dbReference type="InterPro" id="IPR004358">
    <property type="entry name" value="Sig_transdc_His_kin-like_C"/>
</dbReference>
<keyword evidence="14" id="KW-0175">Coiled coil</keyword>
<comment type="caution">
    <text evidence="18">The sequence shown here is derived from an EMBL/GenBank/DDBJ whole genome shotgun (WGS) entry which is preliminary data.</text>
</comment>
<dbReference type="SMART" id="SM00387">
    <property type="entry name" value="HATPase_c"/>
    <property type="match status" value="1"/>
</dbReference>
<evidence type="ECO:0000256" key="4">
    <source>
        <dbReference type="ARBA" id="ARBA00022475"/>
    </source>
</evidence>
<evidence type="ECO:0000256" key="1">
    <source>
        <dbReference type="ARBA" id="ARBA00000085"/>
    </source>
</evidence>
<evidence type="ECO:0000256" key="8">
    <source>
        <dbReference type="ARBA" id="ARBA00022741"/>
    </source>
</evidence>
<dbReference type="GO" id="GO:0000155">
    <property type="term" value="F:phosphorelay sensor kinase activity"/>
    <property type="evidence" value="ECO:0007669"/>
    <property type="project" value="InterPro"/>
</dbReference>
<dbReference type="Gene3D" id="3.30.565.10">
    <property type="entry name" value="Histidine kinase-like ATPase, C-terminal domain"/>
    <property type="match status" value="1"/>
</dbReference>
<dbReference type="InterPro" id="IPR003660">
    <property type="entry name" value="HAMP_dom"/>
</dbReference>
<dbReference type="InterPro" id="IPR005467">
    <property type="entry name" value="His_kinase_dom"/>
</dbReference>
<dbReference type="Gene3D" id="6.10.340.10">
    <property type="match status" value="1"/>
</dbReference>
<dbReference type="CDD" id="cd00075">
    <property type="entry name" value="HATPase"/>
    <property type="match status" value="1"/>
</dbReference>
<dbReference type="AlphaFoldDB" id="A0A1R0ZGJ6"/>
<feature type="domain" description="Histidine kinase" evidence="16">
    <location>
        <begin position="252"/>
        <end position="468"/>
    </location>
</feature>
<evidence type="ECO:0000256" key="15">
    <source>
        <dbReference type="SAM" id="Phobius"/>
    </source>
</evidence>
<evidence type="ECO:0000256" key="13">
    <source>
        <dbReference type="ARBA" id="ARBA00023136"/>
    </source>
</evidence>
<accession>A0A1R0ZGJ6</accession>
<feature type="transmembrane region" description="Helical" evidence="15">
    <location>
        <begin position="161"/>
        <end position="184"/>
    </location>
</feature>
<evidence type="ECO:0000256" key="9">
    <source>
        <dbReference type="ARBA" id="ARBA00022777"/>
    </source>
</evidence>
<evidence type="ECO:0000256" key="2">
    <source>
        <dbReference type="ARBA" id="ARBA00004651"/>
    </source>
</evidence>
<dbReference type="GO" id="GO:0005886">
    <property type="term" value="C:plasma membrane"/>
    <property type="evidence" value="ECO:0007669"/>
    <property type="project" value="UniProtKB-SubCell"/>
</dbReference>
<evidence type="ECO:0000256" key="7">
    <source>
        <dbReference type="ARBA" id="ARBA00022692"/>
    </source>
</evidence>
<evidence type="ECO:0000313" key="18">
    <source>
        <dbReference type="EMBL" id="OME69377.1"/>
    </source>
</evidence>
<dbReference type="InterPro" id="IPR036097">
    <property type="entry name" value="HisK_dim/P_sf"/>
</dbReference>
<dbReference type="Pfam" id="PF02518">
    <property type="entry name" value="HATPase_c"/>
    <property type="match status" value="1"/>
</dbReference>
<keyword evidence="13 15" id="KW-0472">Membrane</keyword>
<dbReference type="GO" id="GO:0005524">
    <property type="term" value="F:ATP binding"/>
    <property type="evidence" value="ECO:0007669"/>
    <property type="project" value="UniProtKB-KW"/>
</dbReference>
<keyword evidence="10" id="KW-0067">ATP-binding</keyword>
<dbReference type="RefSeq" id="WP_076285026.1">
    <property type="nucleotide sequence ID" value="NZ_MPTW01000007.1"/>
</dbReference>
<dbReference type="PANTHER" id="PTHR45528">
    <property type="entry name" value="SENSOR HISTIDINE KINASE CPXA"/>
    <property type="match status" value="1"/>
</dbReference>
<dbReference type="PRINTS" id="PR00344">
    <property type="entry name" value="BCTRLSENSOR"/>
</dbReference>
<keyword evidence="11 15" id="KW-1133">Transmembrane helix</keyword>
<keyword evidence="6" id="KW-0808">Transferase</keyword>
<comment type="catalytic activity">
    <reaction evidence="1">
        <text>ATP + protein L-histidine = ADP + protein N-phospho-L-histidine.</text>
        <dbReference type="EC" id="2.7.13.3"/>
    </reaction>
</comment>
<dbReference type="FunFam" id="1.10.287.130:FF:000001">
    <property type="entry name" value="Two-component sensor histidine kinase"/>
    <property type="match status" value="1"/>
</dbReference>
<keyword evidence="8" id="KW-0547">Nucleotide-binding</keyword>
<dbReference type="CDD" id="cd06225">
    <property type="entry name" value="HAMP"/>
    <property type="match status" value="1"/>
</dbReference>
<organism evidence="18 19">
    <name type="scientific">Paenibacillus odorifer</name>
    <dbReference type="NCBI Taxonomy" id="189426"/>
    <lineage>
        <taxon>Bacteria</taxon>
        <taxon>Bacillati</taxon>
        <taxon>Bacillota</taxon>
        <taxon>Bacilli</taxon>
        <taxon>Bacillales</taxon>
        <taxon>Paenibacillaceae</taxon>
        <taxon>Paenibacillus</taxon>
    </lineage>
</organism>
<keyword evidence="5" id="KW-0597">Phosphoprotein</keyword>
<feature type="coiled-coil region" evidence="14">
    <location>
        <begin position="225"/>
        <end position="252"/>
    </location>
</feature>
<dbReference type="PROSITE" id="PS50109">
    <property type="entry name" value="HIS_KIN"/>
    <property type="match status" value="1"/>
</dbReference>
<sequence>MKRRTKLWLMMLSSAAGSIVLFITITLMTGRTWTPGYDLKTLNAIAQEALTAIERQDAYSGPEVQPILEEVLLPHSKIRLEWLAEDGSTLYDSAGENNSYDFRKLADRVDHMPNNLWGENTPITLTYSVAHDHRSYYMLLSLSSEDMTSGQIYFFLRTYKALLTFILPLLLALLLPYLLSLWFFSSTDRRITKLNNALNQVGIRSDVIVLEDTSRDEIAQLTQHYNSMAMRIQSQSAQIEQLEHRRRLLLSDLSHDLRTPLTMILGYAEMIRTGAYKNENELQSGAKIILQRSRYMDKLLDQLLDITRQEEHLLRLQLAPHNLSELMRKIAADYLLFLDDKNIVLEADIQDTDIEVMIDAPLIERALRNLLDNAVRYGEEGHYLGIGLTEEQEEVVLTVKNRGKGIAREDRERIFERFYRADGGRKGEGLGIGLSIVKEIAELHHGSVRLLDEAVTETIFQIRIPKKSPSEHEN</sequence>
<dbReference type="OrthoDB" id="9792991at2"/>
<gene>
    <name evidence="18" type="ORF">BSK65_15355</name>
</gene>
<keyword evidence="4" id="KW-1003">Cell membrane</keyword>
<dbReference type="Pfam" id="PF00512">
    <property type="entry name" value="HisKA"/>
    <property type="match status" value="1"/>
</dbReference>
<keyword evidence="7 15" id="KW-0812">Transmembrane</keyword>
<proteinExistence type="predicted"/>
<feature type="transmembrane region" description="Helical" evidence="15">
    <location>
        <begin position="7"/>
        <end position="28"/>
    </location>
</feature>
<dbReference type="InterPro" id="IPR036890">
    <property type="entry name" value="HATPase_C_sf"/>
</dbReference>
<dbReference type="InterPro" id="IPR003661">
    <property type="entry name" value="HisK_dim/P_dom"/>
</dbReference>
<evidence type="ECO:0000256" key="11">
    <source>
        <dbReference type="ARBA" id="ARBA00022989"/>
    </source>
</evidence>
<evidence type="ECO:0000256" key="12">
    <source>
        <dbReference type="ARBA" id="ARBA00023012"/>
    </source>
</evidence>
<evidence type="ECO:0000256" key="10">
    <source>
        <dbReference type="ARBA" id="ARBA00022840"/>
    </source>
</evidence>
<dbReference type="InterPro" id="IPR003594">
    <property type="entry name" value="HATPase_dom"/>
</dbReference>
<dbReference type="PANTHER" id="PTHR45528:SF1">
    <property type="entry name" value="SENSOR HISTIDINE KINASE CPXA"/>
    <property type="match status" value="1"/>
</dbReference>
<dbReference type="EMBL" id="MPTW01000007">
    <property type="protein sequence ID" value="OME69377.1"/>
    <property type="molecule type" value="Genomic_DNA"/>
</dbReference>
<dbReference type="Proteomes" id="UP000187425">
    <property type="component" value="Unassembled WGS sequence"/>
</dbReference>
<comment type="subcellular location">
    <subcellularLocation>
        <location evidence="2">Cell membrane</location>
        <topology evidence="2">Multi-pass membrane protein</topology>
    </subcellularLocation>
</comment>
<reference evidence="18 19" key="1">
    <citation type="submission" date="2016-11" db="EMBL/GenBank/DDBJ databases">
        <title>Paenibacillus species isolates.</title>
        <authorList>
            <person name="Beno S.M."/>
        </authorList>
    </citation>
    <scope>NUCLEOTIDE SEQUENCE [LARGE SCALE GENOMIC DNA]</scope>
    <source>
        <strain evidence="18 19">FSL H7-0443</strain>
    </source>
</reference>
<evidence type="ECO:0000313" key="19">
    <source>
        <dbReference type="Proteomes" id="UP000187425"/>
    </source>
</evidence>
<dbReference type="EC" id="2.7.13.3" evidence="3"/>
<keyword evidence="9" id="KW-0418">Kinase</keyword>
<evidence type="ECO:0000259" key="17">
    <source>
        <dbReference type="PROSITE" id="PS50885"/>
    </source>
</evidence>
<dbReference type="SUPFAM" id="SSF55874">
    <property type="entry name" value="ATPase domain of HSP90 chaperone/DNA topoisomerase II/histidine kinase"/>
    <property type="match status" value="1"/>
</dbReference>
<evidence type="ECO:0000256" key="14">
    <source>
        <dbReference type="SAM" id="Coils"/>
    </source>
</evidence>
<dbReference type="SUPFAM" id="SSF47384">
    <property type="entry name" value="Homodimeric domain of signal transducing histidine kinase"/>
    <property type="match status" value="1"/>
</dbReference>
<evidence type="ECO:0000256" key="6">
    <source>
        <dbReference type="ARBA" id="ARBA00022679"/>
    </source>
</evidence>
<evidence type="ECO:0000259" key="16">
    <source>
        <dbReference type="PROSITE" id="PS50109"/>
    </source>
</evidence>
<dbReference type="Gene3D" id="1.10.287.130">
    <property type="match status" value="1"/>
</dbReference>
<evidence type="ECO:0000256" key="5">
    <source>
        <dbReference type="ARBA" id="ARBA00022553"/>
    </source>
</evidence>